<sequence length="365" mass="41557">MTIREEKMKTDKKINREPEEPAKEGRSGVKIPCIPAKRPNPKKLRNYQFHMELGKGNFGKVMLATLKNHREQVAVKVIQKKEKESHIKKILAEARTLKIVKGCPFLCRGYAAFQSKLHAFLVMEWIRGGDLQQLMNEEGQLKMDSVRFYSAEMIVGIQYLHSLGIVHRDLKPANILISAEGHIRIADFGLVAEEMFGDTKKYNIVGTLPFMAPEILSWSGYGAGVDWWAFAIILCKMATRRNPFNEGLAMNDLVDALINKQSDFPEDLNPDLKNLLQQLLEKNPDKRLGTTGDIRQHQFYRSIDWNALERRKIPPPFQPRAIPAVDFSAVCKEPPSFLEEMDCINASGGTTMIQDLTFLSPSWEM</sequence>
<dbReference type="Pfam" id="PF00069">
    <property type="entry name" value="Pkinase"/>
    <property type="match status" value="1"/>
</dbReference>
<feature type="compositionally biased region" description="Basic and acidic residues" evidence="9">
    <location>
        <begin position="1"/>
        <end position="27"/>
    </location>
</feature>
<dbReference type="GO" id="GO:0004674">
    <property type="term" value="F:protein serine/threonine kinase activity"/>
    <property type="evidence" value="ECO:0000318"/>
    <property type="project" value="GO_Central"/>
</dbReference>
<keyword evidence="6 7" id="KW-0067">ATP-binding</keyword>
<feature type="domain" description="AGC-kinase C-terminal" evidence="11">
    <location>
        <begin position="301"/>
        <end position="365"/>
    </location>
</feature>
<feature type="domain" description="Protein kinase" evidence="10">
    <location>
        <begin position="47"/>
        <end position="300"/>
    </location>
</feature>
<dbReference type="PANTHER" id="PTHR24351">
    <property type="entry name" value="RIBOSOMAL PROTEIN S6 KINASE"/>
    <property type="match status" value="1"/>
</dbReference>
<dbReference type="KEGG" id="xla:121399292"/>
<dbReference type="KEGG" id="xla:121399291"/>
<dbReference type="Gene3D" id="1.10.510.10">
    <property type="entry name" value="Transferase(Phosphotransferase) domain 1"/>
    <property type="match status" value="1"/>
</dbReference>
<evidence type="ECO:0000256" key="3">
    <source>
        <dbReference type="ARBA" id="ARBA00022679"/>
    </source>
</evidence>
<dbReference type="Proteomes" id="UP000186698">
    <property type="component" value="Chromosome 1S"/>
</dbReference>
<dbReference type="OrthoDB" id="432483at2759"/>
<dbReference type="PROSITE" id="PS50011">
    <property type="entry name" value="PROTEIN_KINASE_DOM"/>
    <property type="match status" value="1"/>
</dbReference>
<proteinExistence type="inferred from homology"/>
<dbReference type="GeneID" id="121399292"/>
<evidence type="ECO:0000259" key="10">
    <source>
        <dbReference type="PROSITE" id="PS50011"/>
    </source>
</evidence>
<keyword evidence="1 8" id="KW-0723">Serine/threonine-protein kinase</keyword>
<keyword evidence="12" id="KW-1185">Reference proteome</keyword>
<dbReference type="PROSITE" id="PS51285">
    <property type="entry name" value="AGC_KINASE_CTER"/>
    <property type="match status" value="1"/>
</dbReference>
<dbReference type="Gene3D" id="3.30.200.20">
    <property type="entry name" value="Phosphorylase Kinase, domain 1"/>
    <property type="match status" value="1"/>
</dbReference>
<evidence type="ECO:0000313" key="12">
    <source>
        <dbReference type="Proteomes" id="UP000186698"/>
    </source>
</evidence>
<gene>
    <name evidence="14" type="primary">LOC121399292</name>
    <name evidence="13" type="synonym">LOC121399291</name>
</gene>
<evidence type="ECO:0000256" key="2">
    <source>
        <dbReference type="ARBA" id="ARBA00022553"/>
    </source>
</evidence>
<dbReference type="PROSITE" id="PS00107">
    <property type="entry name" value="PROTEIN_KINASE_ATP"/>
    <property type="match status" value="1"/>
</dbReference>
<dbReference type="GO" id="GO:0005524">
    <property type="term" value="F:ATP binding"/>
    <property type="evidence" value="ECO:0007669"/>
    <property type="project" value="UniProtKB-UniRule"/>
</dbReference>
<comment type="similarity">
    <text evidence="8">Belongs to the protein kinase superfamily.</text>
</comment>
<evidence type="ECO:0000313" key="14">
    <source>
        <dbReference type="RefSeq" id="XP_041435492.1"/>
    </source>
</evidence>
<evidence type="ECO:0000313" key="13">
    <source>
        <dbReference type="RefSeq" id="XP_041435491.1"/>
    </source>
</evidence>
<evidence type="ECO:0000256" key="9">
    <source>
        <dbReference type="SAM" id="MobiDB-lite"/>
    </source>
</evidence>
<dbReference type="RefSeq" id="XP_041435492.1">
    <property type="nucleotide sequence ID" value="XM_041579558.1"/>
</dbReference>
<keyword evidence="4 7" id="KW-0547">Nucleotide-binding</keyword>
<keyword evidence="5" id="KW-0418">Kinase</keyword>
<dbReference type="SUPFAM" id="SSF56112">
    <property type="entry name" value="Protein kinase-like (PK-like)"/>
    <property type="match status" value="1"/>
</dbReference>
<evidence type="ECO:0000256" key="6">
    <source>
        <dbReference type="ARBA" id="ARBA00022840"/>
    </source>
</evidence>
<keyword evidence="3" id="KW-0808">Transferase</keyword>
<dbReference type="InterPro" id="IPR000961">
    <property type="entry name" value="AGC-kinase_C"/>
</dbReference>
<dbReference type="GO" id="GO:0035556">
    <property type="term" value="P:intracellular signal transduction"/>
    <property type="evidence" value="ECO:0000318"/>
    <property type="project" value="GO_Central"/>
</dbReference>
<dbReference type="PROSITE" id="PS00108">
    <property type="entry name" value="PROTEIN_KINASE_ST"/>
    <property type="match status" value="1"/>
</dbReference>
<dbReference type="InterPro" id="IPR008271">
    <property type="entry name" value="Ser/Thr_kinase_AS"/>
</dbReference>
<evidence type="ECO:0000256" key="1">
    <source>
        <dbReference type="ARBA" id="ARBA00022527"/>
    </source>
</evidence>
<dbReference type="InterPro" id="IPR011009">
    <property type="entry name" value="Kinase-like_dom_sf"/>
</dbReference>
<evidence type="ECO:0000256" key="5">
    <source>
        <dbReference type="ARBA" id="ARBA00022777"/>
    </source>
</evidence>
<accession>A0A8J1M1A6</accession>
<dbReference type="InterPro" id="IPR000719">
    <property type="entry name" value="Prot_kinase_dom"/>
</dbReference>
<feature type="binding site" evidence="7">
    <location>
        <position position="76"/>
    </location>
    <ligand>
        <name>ATP</name>
        <dbReference type="ChEBI" id="CHEBI:30616"/>
    </ligand>
</feature>
<dbReference type="InterPro" id="IPR017441">
    <property type="entry name" value="Protein_kinase_ATP_BS"/>
</dbReference>
<evidence type="ECO:0000256" key="8">
    <source>
        <dbReference type="RuleBase" id="RU000304"/>
    </source>
</evidence>
<reference evidence="13 14" key="1">
    <citation type="submission" date="2025-04" db="UniProtKB">
        <authorList>
            <consortium name="RefSeq"/>
        </authorList>
    </citation>
    <scope>IDENTIFICATION</scope>
    <source>
        <strain evidence="13 14">J_2021</strain>
        <tissue evidence="13 14">Erythrocytes</tissue>
    </source>
</reference>
<dbReference type="SMART" id="SM00220">
    <property type="entry name" value="S_TKc"/>
    <property type="match status" value="1"/>
</dbReference>
<organism evidence="12 14">
    <name type="scientific">Xenopus laevis</name>
    <name type="common">African clawed frog</name>
    <dbReference type="NCBI Taxonomy" id="8355"/>
    <lineage>
        <taxon>Eukaryota</taxon>
        <taxon>Metazoa</taxon>
        <taxon>Chordata</taxon>
        <taxon>Craniata</taxon>
        <taxon>Vertebrata</taxon>
        <taxon>Euteleostomi</taxon>
        <taxon>Amphibia</taxon>
        <taxon>Batrachia</taxon>
        <taxon>Anura</taxon>
        <taxon>Pipoidea</taxon>
        <taxon>Pipidae</taxon>
        <taxon>Xenopodinae</taxon>
        <taxon>Xenopus</taxon>
        <taxon>Xenopus</taxon>
    </lineage>
</organism>
<dbReference type="RefSeq" id="XP_041435491.1">
    <property type="nucleotide sequence ID" value="XM_041579557.1"/>
</dbReference>
<feature type="region of interest" description="Disordered" evidence="9">
    <location>
        <begin position="1"/>
        <end position="30"/>
    </location>
</feature>
<name>A0A8J1M1A6_XENLA</name>
<dbReference type="AlphaFoldDB" id="A0A8J1M1A6"/>
<evidence type="ECO:0000256" key="4">
    <source>
        <dbReference type="ARBA" id="ARBA00022741"/>
    </source>
</evidence>
<evidence type="ECO:0000256" key="7">
    <source>
        <dbReference type="PROSITE-ProRule" id="PRU10141"/>
    </source>
</evidence>
<keyword evidence="2" id="KW-0597">Phosphoprotein</keyword>
<protein>
    <submittedName>
        <fullName evidence="13 14">Protein kinase C delta type-like</fullName>
    </submittedName>
</protein>
<evidence type="ECO:0000259" key="11">
    <source>
        <dbReference type="PROSITE" id="PS51285"/>
    </source>
</evidence>
<dbReference type="FunFam" id="1.10.510.10:FF:000210">
    <property type="entry name" value="Non-specific serine/threonine protein kinase"/>
    <property type="match status" value="1"/>
</dbReference>